<dbReference type="SUPFAM" id="SSF160246">
    <property type="entry name" value="EspE N-terminal domain-like"/>
    <property type="match status" value="2"/>
</dbReference>
<comment type="similarity">
    <text evidence="1">Belongs to the GSP E family.</text>
</comment>
<proteinExistence type="inferred from homology"/>
<evidence type="ECO:0000256" key="2">
    <source>
        <dbReference type="ARBA" id="ARBA00022741"/>
    </source>
</evidence>
<protein>
    <submittedName>
        <fullName evidence="5">Type II secretion system protein E</fullName>
    </submittedName>
</protein>
<evidence type="ECO:0000313" key="5">
    <source>
        <dbReference type="EMBL" id="BBO82078.1"/>
    </source>
</evidence>
<dbReference type="Gene3D" id="3.30.450.90">
    <property type="match status" value="1"/>
</dbReference>
<dbReference type="SUPFAM" id="SSF52540">
    <property type="entry name" value="P-loop containing nucleoside triphosphate hydrolases"/>
    <property type="match status" value="1"/>
</dbReference>
<dbReference type="AlphaFoldDB" id="A0A5K7ZIM3"/>
<dbReference type="InterPro" id="IPR037257">
    <property type="entry name" value="T2SS_E_N_sf"/>
</dbReference>
<dbReference type="Pfam" id="PF05157">
    <property type="entry name" value="MshEN"/>
    <property type="match status" value="1"/>
</dbReference>
<evidence type="ECO:0000256" key="1">
    <source>
        <dbReference type="ARBA" id="ARBA00006611"/>
    </source>
</evidence>
<dbReference type="PANTHER" id="PTHR30258:SF2">
    <property type="entry name" value="COMG OPERON PROTEIN 1"/>
    <property type="match status" value="1"/>
</dbReference>
<keyword evidence="2" id="KW-0547">Nucleotide-binding</keyword>
<dbReference type="GO" id="GO:0005886">
    <property type="term" value="C:plasma membrane"/>
    <property type="evidence" value="ECO:0007669"/>
    <property type="project" value="TreeGrafter"/>
</dbReference>
<dbReference type="InterPro" id="IPR027417">
    <property type="entry name" value="P-loop_NTPase"/>
</dbReference>
<sequence>MSAGSPSQTNYGKIVDLLIEIGMLTEEQVRYGLRVQSKIKTQKSLLEIIRELDYVTDKQVRQALQKHTPSLRIGDFLVELGIISPRDLEMALQLQKEEGHIRKLGEVLVAHNLIEERALIRVLSLQLGFPFIEPDSLKIDPELFKRGSVKLYERHFFIPVRIEDDHILVAFADPLDKRDLDVAERTMRSPVTPAIATKPSIRAAIEQLNPQQSVAEYILAKTGESVVDIVNAIIVEAIEAADVSDIHIDPLSDRLRVRFRLDGVLVHHRDYPMSIAAALSSRVKVLCKADIAERRRHQGGRILFDHQGHQMDIRVSFYATVKGEKIVFRLLNRQTELLDIDQIGMSKRVMHRFREDALDRPSGVILITGPTGSGKTTTVYSCINHLNTMETSIITAEDPVEYVIDGIGQCSIDPKINLTYEDSLRHIVRQDPDIIVIGEIRDSFSAEVAVQAALTGHKVLTTFHTEDSIGGLLRLLNMDIDAFLISSTVVCVVAQRLLRRVCPHCAQPYELSPMDLLRIGCEMSQLKGATFRKGRGCNHCRYTGYRKRVAAFEVLVLNEAVRDGLIQRKTSHQIRHICTETTGLVTLFEDGLYKAARGITTIEEIMRCLPRFQKPRPLGELERLLGK</sequence>
<name>A0A5K7ZIM3_9BACT</name>
<keyword evidence="3" id="KW-0067">ATP-binding</keyword>
<dbReference type="Gene3D" id="3.40.50.300">
    <property type="entry name" value="P-loop containing nucleotide triphosphate hydrolases"/>
    <property type="match status" value="1"/>
</dbReference>
<dbReference type="GO" id="GO:0016887">
    <property type="term" value="F:ATP hydrolysis activity"/>
    <property type="evidence" value="ECO:0007669"/>
    <property type="project" value="TreeGrafter"/>
</dbReference>
<accession>A0A5K7ZIM3</accession>
<dbReference type="RefSeq" id="WP_231714157.1">
    <property type="nucleotide sequence ID" value="NZ_AP021876.1"/>
</dbReference>
<dbReference type="InterPro" id="IPR001482">
    <property type="entry name" value="T2SS/T4SS_dom"/>
</dbReference>
<reference evidence="5 6" key="1">
    <citation type="submission" date="2019-11" db="EMBL/GenBank/DDBJ databases">
        <title>Comparative genomics of hydrocarbon-degrading Desulfosarcina strains.</title>
        <authorList>
            <person name="Watanabe M."/>
            <person name="Kojima H."/>
            <person name="Fukui M."/>
        </authorList>
    </citation>
    <scope>NUCLEOTIDE SEQUENCE [LARGE SCALE GENOMIC DNA]</scope>
    <source>
        <strain evidence="5 6">28bB2T</strain>
    </source>
</reference>
<gene>
    <name evidence="5" type="ORF">DSCO28_26440</name>
</gene>
<dbReference type="PROSITE" id="PS00662">
    <property type="entry name" value="T2SP_E"/>
    <property type="match status" value="1"/>
</dbReference>
<dbReference type="KEGG" id="dov:DSCO28_26440"/>
<dbReference type="CDD" id="cd01129">
    <property type="entry name" value="PulE-GspE-like"/>
    <property type="match status" value="1"/>
</dbReference>
<evidence type="ECO:0000256" key="3">
    <source>
        <dbReference type="ARBA" id="ARBA00022840"/>
    </source>
</evidence>
<dbReference type="InterPro" id="IPR007831">
    <property type="entry name" value="T2SS_GspE_N"/>
</dbReference>
<dbReference type="Pfam" id="PF00437">
    <property type="entry name" value="T2SSE"/>
    <property type="match status" value="1"/>
</dbReference>
<evidence type="ECO:0000259" key="4">
    <source>
        <dbReference type="PROSITE" id="PS00662"/>
    </source>
</evidence>
<evidence type="ECO:0000313" key="6">
    <source>
        <dbReference type="Proteomes" id="UP000425960"/>
    </source>
</evidence>
<dbReference type="PANTHER" id="PTHR30258">
    <property type="entry name" value="TYPE II SECRETION SYSTEM PROTEIN GSPE-RELATED"/>
    <property type="match status" value="1"/>
</dbReference>
<dbReference type="Proteomes" id="UP000425960">
    <property type="component" value="Chromosome"/>
</dbReference>
<dbReference type="Gene3D" id="3.30.300.160">
    <property type="entry name" value="Type II secretion system, protein E, N-terminal domain"/>
    <property type="match status" value="1"/>
</dbReference>
<organism evidence="5 6">
    <name type="scientific">Desulfosarcina ovata subsp. sediminis</name>
    <dbReference type="NCBI Taxonomy" id="885957"/>
    <lineage>
        <taxon>Bacteria</taxon>
        <taxon>Pseudomonadati</taxon>
        <taxon>Thermodesulfobacteriota</taxon>
        <taxon>Desulfobacteria</taxon>
        <taxon>Desulfobacterales</taxon>
        <taxon>Desulfosarcinaceae</taxon>
        <taxon>Desulfosarcina</taxon>
    </lineage>
</organism>
<dbReference type="GO" id="GO:0005524">
    <property type="term" value="F:ATP binding"/>
    <property type="evidence" value="ECO:0007669"/>
    <property type="project" value="UniProtKB-KW"/>
</dbReference>
<feature type="domain" description="Bacterial type II secretion system protein E" evidence="4">
    <location>
        <begin position="428"/>
        <end position="442"/>
    </location>
</feature>
<dbReference type="EMBL" id="AP021876">
    <property type="protein sequence ID" value="BBO82078.1"/>
    <property type="molecule type" value="Genomic_DNA"/>
</dbReference>